<gene>
    <name evidence="1" type="ORF">PRUB_a4387</name>
</gene>
<accession>A0A8T0CAW4</accession>
<sequence>MFEIADCDSGQSITHKLKLYETYRVDCYKFFVDGKLWKERVGWINILAEIRKVLPRVARE</sequence>
<organism evidence="1 2">
    <name type="scientific">Pseudoalteromonas rubra</name>
    <dbReference type="NCBI Taxonomy" id="43658"/>
    <lineage>
        <taxon>Bacteria</taxon>
        <taxon>Pseudomonadati</taxon>
        <taxon>Pseudomonadota</taxon>
        <taxon>Gammaproteobacteria</taxon>
        <taxon>Alteromonadales</taxon>
        <taxon>Pseudoalteromonadaceae</taxon>
        <taxon>Pseudoalteromonas</taxon>
    </lineage>
</organism>
<evidence type="ECO:0000313" key="2">
    <source>
        <dbReference type="Proteomes" id="UP000016480"/>
    </source>
</evidence>
<proteinExistence type="predicted"/>
<evidence type="ECO:0000313" key="1">
    <source>
        <dbReference type="EMBL" id="KAF7787211.1"/>
    </source>
</evidence>
<dbReference type="EMBL" id="AHCD03000032">
    <property type="protein sequence ID" value="KAF7787211.1"/>
    <property type="molecule type" value="Genomic_DNA"/>
</dbReference>
<protein>
    <submittedName>
        <fullName evidence="1">Uncharacterized protein</fullName>
    </submittedName>
</protein>
<dbReference type="AlphaFoldDB" id="A0A8T0CAW4"/>
<dbReference type="Proteomes" id="UP000016480">
    <property type="component" value="Unassembled WGS sequence"/>
</dbReference>
<comment type="caution">
    <text evidence="1">The sequence shown here is derived from an EMBL/GenBank/DDBJ whole genome shotgun (WGS) entry which is preliminary data.</text>
</comment>
<name>A0A8T0CAW4_9GAMM</name>
<reference evidence="1 2" key="1">
    <citation type="journal article" date="2012" name="J. Bacteriol.">
        <title>Genome sequence of the cycloprodigiosin-producing bacterial strain Pseudoalteromonas rubra ATCC 29570(T).</title>
        <authorList>
            <person name="Xie B.B."/>
            <person name="Shu Y.L."/>
            <person name="Qin Q.L."/>
            <person name="Rong J.C."/>
            <person name="Zhang X.Y."/>
            <person name="Chen X.L."/>
            <person name="Zhou B.C."/>
            <person name="Zhang Y.Z."/>
        </authorList>
    </citation>
    <scope>NUCLEOTIDE SEQUENCE [LARGE SCALE GENOMIC DNA]</scope>
    <source>
        <strain evidence="1 2">DSM 6842</strain>
    </source>
</reference>